<dbReference type="RefSeq" id="XP_009017229.1">
    <property type="nucleotide sequence ID" value="XM_009018981.1"/>
</dbReference>
<feature type="domain" description="C2" evidence="3">
    <location>
        <begin position="89"/>
        <end position="207"/>
    </location>
</feature>
<sequence>METPYTWALVSTILIVIVVIFVIFCLKAKFCRKLKFGTEASTLGGKVDVDAVKALGHSYKERVQPELNDLKIDDCVANKKEKDDGGDVKLGRVHYSLDYDYNASEVTITMIECTDLPAMDNNKFSDPYIKFFLKPDTKAYQTKVINKSLNPVFNENFSVKIPYAELTKRTLGILIYDHNLFSKHDQIGKVDLELSSVDFGDVVEKWAHIQKPDSENCGEDSRLGSLYFTLRYVPTAGKLTVVILEAKNLKKMDSIGLSDPYVKISLMMGSKRIKKKKTSVKKKTLNPYYNEEFIFDVTFDQIQKTSLIISVIDYDLIGKSETMGAITVGCNSTGSPLKHWSEMLSNPRRPIAQWHELEMPKDERKK</sequence>
<dbReference type="GO" id="GO:0017158">
    <property type="term" value="P:regulation of calcium ion-dependent exocytosis"/>
    <property type="evidence" value="ECO:0000318"/>
    <property type="project" value="GO_Central"/>
</dbReference>
<keyword evidence="2" id="KW-1133">Transmembrane helix</keyword>
<dbReference type="GO" id="GO:0030672">
    <property type="term" value="C:synaptic vesicle membrane"/>
    <property type="evidence" value="ECO:0000318"/>
    <property type="project" value="GO_Central"/>
</dbReference>
<dbReference type="PRINTS" id="PR00360">
    <property type="entry name" value="C2DOMAIN"/>
</dbReference>
<dbReference type="GO" id="GO:0016192">
    <property type="term" value="P:vesicle-mediated transport"/>
    <property type="evidence" value="ECO:0000318"/>
    <property type="project" value="GO_Central"/>
</dbReference>
<evidence type="ECO:0000313" key="5">
    <source>
        <dbReference type="EnsemblMetazoa" id="HelroP78642"/>
    </source>
</evidence>
<dbReference type="GO" id="GO:0030424">
    <property type="term" value="C:axon"/>
    <property type="evidence" value="ECO:0000318"/>
    <property type="project" value="GO_Central"/>
</dbReference>
<organism evidence="5 6">
    <name type="scientific">Helobdella robusta</name>
    <name type="common">Californian leech</name>
    <dbReference type="NCBI Taxonomy" id="6412"/>
    <lineage>
        <taxon>Eukaryota</taxon>
        <taxon>Metazoa</taxon>
        <taxon>Spiralia</taxon>
        <taxon>Lophotrochozoa</taxon>
        <taxon>Annelida</taxon>
        <taxon>Clitellata</taxon>
        <taxon>Hirudinea</taxon>
        <taxon>Rhynchobdellida</taxon>
        <taxon>Glossiphoniidae</taxon>
        <taxon>Helobdella</taxon>
    </lineage>
</organism>
<dbReference type="GO" id="GO:0005886">
    <property type="term" value="C:plasma membrane"/>
    <property type="evidence" value="ECO:0000318"/>
    <property type="project" value="GO_Central"/>
</dbReference>
<reference evidence="6" key="1">
    <citation type="submission" date="2012-12" db="EMBL/GenBank/DDBJ databases">
        <authorList>
            <person name="Hellsten U."/>
            <person name="Grimwood J."/>
            <person name="Chapman J.A."/>
            <person name="Shapiro H."/>
            <person name="Aerts A."/>
            <person name="Otillar R.P."/>
            <person name="Terry A.Y."/>
            <person name="Boore J.L."/>
            <person name="Simakov O."/>
            <person name="Marletaz F."/>
            <person name="Cho S.-J."/>
            <person name="Edsinger-Gonzales E."/>
            <person name="Havlak P."/>
            <person name="Kuo D.-H."/>
            <person name="Larsson T."/>
            <person name="Lv J."/>
            <person name="Arendt D."/>
            <person name="Savage R."/>
            <person name="Osoegawa K."/>
            <person name="de Jong P."/>
            <person name="Lindberg D.R."/>
            <person name="Seaver E.C."/>
            <person name="Weisblat D.A."/>
            <person name="Putnam N.H."/>
            <person name="Grigoriev I.V."/>
            <person name="Rokhsar D.S."/>
        </authorList>
    </citation>
    <scope>NUCLEOTIDE SEQUENCE</scope>
</reference>
<evidence type="ECO:0000313" key="6">
    <source>
        <dbReference type="Proteomes" id="UP000015101"/>
    </source>
</evidence>
<dbReference type="InterPro" id="IPR000008">
    <property type="entry name" value="C2_dom"/>
</dbReference>
<name>T1G3E0_HELRO</name>
<dbReference type="STRING" id="6412.T1G3E0"/>
<dbReference type="HOGENOM" id="CLU_023008_11_0_1"/>
<keyword evidence="2" id="KW-0812">Transmembrane</keyword>
<evidence type="ECO:0000256" key="2">
    <source>
        <dbReference type="SAM" id="Phobius"/>
    </source>
</evidence>
<dbReference type="GO" id="GO:0070382">
    <property type="term" value="C:exocytic vesicle"/>
    <property type="evidence" value="ECO:0000318"/>
    <property type="project" value="GO_Central"/>
</dbReference>
<accession>T1G3E0</accession>
<keyword evidence="6" id="KW-1185">Reference proteome</keyword>
<dbReference type="GO" id="GO:0099502">
    <property type="term" value="P:calcium-dependent activation of synaptic vesicle fusion"/>
    <property type="evidence" value="ECO:0000318"/>
    <property type="project" value="GO_Central"/>
</dbReference>
<dbReference type="GeneID" id="20215588"/>
<dbReference type="eggNOG" id="KOG1028">
    <property type="taxonomic scope" value="Eukaryota"/>
</dbReference>
<protein>
    <submittedName>
        <fullName evidence="4">Synaptotagmin 1e</fullName>
    </submittedName>
</protein>
<dbReference type="PRINTS" id="PR00399">
    <property type="entry name" value="SYNAPTOTAGMN"/>
</dbReference>
<dbReference type="EnsemblMetazoa" id="HelroT78642">
    <property type="protein sequence ID" value="HelroP78642"/>
    <property type="gene ID" value="HelroG78642"/>
</dbReference>
<dbReference type="PROSITE" id="PS50004">
    <property type="entry name" value="C2"/>
    <property type="match status" value="2"/>
</dbReference>
<dbReference type="InParanoid" id="T1G3E0"/>
<reference evidence="4 6" key="2">
    <citation type="journal article" date="2013" name="Nature">
        <title>Insights into bilaterian evolution from three spiralian genomes.</title>
        <authorList>
            <person name="Simakov O."/>
            <person name="Marletaz F."/>
            <person name="Cho S.J."/>
            <person name="Edsinger-Gonzales E."/>
            <person name="Havlak P."/>
            <person name="Hellsten U."/>
            <person name="Kuo D.H."/>
            <person name="Larsson T."/>
            <person name="Lv J."/>
            <person name="Arendt D."/>
            <person name="Savage R."/>
            <person name="Osoegawa K."/>
            <person name="de Jong P."/>
            <person name="Grimwood J."/>
            <person name="Chapman J.A."/>
            <person name="Shapiro H."/>
            <person name="Aerts A."/>
            <person name="Otillar R.P."/>
            <person name="Terry A.Y."/>
            <person name="Boore J.L."/>
            <person name="Grigoriev I.V."/>
            <person name="Lindberg D.R."/>
            <person name="Seaver E.C."/>
            <person name="Weisblat D.A."/>
            <person name="Putnam N.H."/>
            <person name="Rokhsar D.S."/>
        </authorList>
    </citation>
    <scope>NUCLEOTIDE SEQUENCE</scope>
</reference>
<dbReference type="InterPro" id="IPR001565">
    <property type="entry name" value="Synaptotagmin"/>
</dbReference>
<evidence type="ECO:0000259" key="3">
    <source>
        <dbReference type="PROSITE" id="PS50004"/>
    </source>
</evidence>
<dbReference type="GO" id="GO:0061891">
    <property type="term" value="F:calcium ion sensor activity"/>
    <property type="evidence" value="ECO:0000318"/>
    <property type="project" value="GO_Central"/>
</dbReference>
<evidence type="ECO:0000256" key="1">
    <source>
        <dbReference type="ARBA" id="ARBA00022737"/>
    </source>
</evidence>
<proteinExistence type="predicted"/>
<gene>
    <name evidence="5" type="primary">20215588</name>
    <name evidence="4" type="synonym">Syt1e</name>
    <name evidence="4" type="ORF">HELRODRAFT_78642</name>
</gene>
<dbReference type="PANTHER" id="PTHR10024:SF227">
    <property type="entry name" value="SYNAPTOTAGMIN 1"/>
    <property type="match status" value="1"/>
</dbReference>
<dbReference type="AlphaFoldDB" id="T1G3E0"/>
<dbReference type="FunFam" id="2.60.40.150:FF:000182">
    <property type="entry name" value="Synaptotagmin 8"/>
    <property type="match status" value="1"/>
</dbReference>
<dbReference type="EMBL" id="KB096457">
    <property type="protein sequence ID" value="ESO04650.1"/>
    <property type="molecule type" value="Genomic_DNA"/>
</dbReference>
<dbReference type="EMBL" id="AMQM01004155">
    <property type="status" value="NOT_ANNOTATED_CDS"/>
    <property type="molecule type" value="Genomic_DNA"/>
</dbReference>
<dbReference type="Gene3D" id="2.60.40.150">
    <property type="entry name" value="C2 domain"/>
    <property type="match status" value="2"/>
</dbReference>
<dbReference type="OrthoDB" id="7976202at2759"/>
<dbReference type="GO" id="GO:0031045">
    <property type="term" value="C:dense core granule"/>
    <property type="evidence" value="ECO:0000318"/>
    <property type="project" value="GO_Central"/>
</dbReference>
<dbReference type="InterPro" id="IPR035892">
    <property type="entry name" value="C2_domain_sf"/>
</dbReference>
<dbReference type="SUPFAM" id="SSF49562">
    <property type="entry name" value="C2 domain (Calcium/lipid-binding domain, CaLB)"/>
    <property type="match status" value="2"/>
</dbReference>
<feature type="transmembrane region" description="Helical" evidence="2">
    <location>
        <begin position="6"/>
        <end position="26"/>
    </location>
</feature>
<dbReference type="PANTHER" id="PTHR10024">
    <property type="entry name" value="SYNAPTOTAGMIN"/>
    <property type="match status" value="1"/>
</dbReference>
<dbReference type="GO" id="GO:2000300">
    <property type="term" value="P:regulation of synaptic vesicle exocytosis"/>
    <property type="evidence" value="ECO:0000318"/>
    <property type="project" value="GO_Central"/>
</dbReference>
<dbReference type="KEGG" id="hro:HELRODRAFT_78642"/>
<dbReference type="SMART" id="SM00239">
    <property type="entry name" value="C2"/>
    <property type="match status" value="2"/>
</dbReference>
<dbReference type="Proteomes" id="UP000015101">
    <property type="component" value="Unassembled WGS sequence"/>
</dbReference>
<feature type="domain" description="C2" evidence="3">
    <location>
        <begin position="222"/>
        <end position="355"/>
    </location>
</feature>
<reference evidence="5" key="3">
    <citation type="submission" date="2015-06" db="UniProtKB">
        <authorList>
            <consortium name="EnsemblMetazoa"/>
        </authorList>
    </citation>
    <scope>IDENTIFICATION</scope>
</reference>
<dbReference type="GO" id="GO:0000149">
    <property type="term" value="F:SNARE binding"/>
    <property type="evidence" value="ECO:0000318"/>
    <property type="project" value="GO_Central"/>
</dbReference>
<dbReference type="CTD" id="20215588"/>
<dbReference type="Pfam" id="PF00168">
    <property type="entry name" value="C2"/>
    <property type="match status" value="2"/>
</dbReference>
<dbReference type="GO" id="GO:0005544">
    <property type="term" value="F:calcium-dependent phospholipid binding"/>
    <property type="evidence" value="ECO:0000318"/>
    <property type="project" value="GO_Central"/>
</dbReference>
<keyword evidence="2" id="KW-0472">Membrane</keyword>
<evidence type="ECO:0000313" key="4">
    <source>
        <dbReference type="EMBL" id="ESO04650.1"/>
    </source>
</evidence>
<keyword evidence="1" id="KW-0677">Repeat</keyword>